<dbReference type="SUPFAM" id="SSF54292">
    <property type="entry name" value="2Fe-2S ferredoxin-like"/>
    <property type="match status" value="1"/>
</dbReference>
<organism evidence="2 3">
    <name type="scientific">Bordetella genomosp. 7</name>
    <dbReference type="NCBI Taxonomy" id="1416805"/>
    <lineage>
        <taxon>Bacteria</taxon>
        <taxon>Pseudomonadati</taxon>
        <taxon>Pseudomonadota</taxon>
        <taxon>Betaproteobacteria</taxon>
        <taxon>Burkholderiales</taxon>
        <taxon>Alcaligenaceae</taxon>
        <taxon>Bordetella</taxon>
    </lineage>
</organism>
<evidence type="ECO:0000313" key="3">
    <source>
        <dbReference type="Proteomes" id="UP000216947"/>
    </source>
</evidence>
<dbReference type="GO" id="GO:0051536">
    <property type="term" value="F:iron-sulfur cluster binding"/>
    <property type="evidence" value="ECO:0007669"/>
    <property type="project" value="InterPro"/>
</dbReference>
<dbReference type="AlphaFoldDB" id="A0A261RL46"/>
<dbReference type="InterPro" id="IPR036010">
    <property type="entry name" value="2Fe-2S_ferredoxin-like_sf"/>
</dbReference>
<dbReference type="EMBL" id="NEVK01000003">
    <property type="protein sequence ID" value="OZI25013.1"/>
    <property type="molecule type" value="Genomic_DNA"/>
</dbReference>
<comment type="caution">
    <text evidence="2">The sequence shown here is derived from an EMBL/GenBank/DDBJ whole genome shotgun (WGS) entry which is preliminary data.</text>
</comment>
<proteinExistence type="predicted"/>
<evidence type="ECO:0000313" key="2">
    <source>
        <dbReference type="EMBL" id="OZI25013.1"/>
    </source>
</evidence>
<reference evidence="3" key="1">
    <citation type="submission" date="2017-05" db="EMBL/GenBank/DDBJ databases">
        <title>Complete and WGS of Bordetella genogroups.</title>
        <authorList>
            <person name="Spilker T."/>
            <person name="Lipuma J."/>
        </authorList>
    </citation>
    <scope>NUCLEOTIDE SEQUENCE [LARGE SCALE GENOMIC DNA]</scope>
    <source>
        <strain evidence="3">AU18089</strain>
    </source>
</reference>
<dbReference type="Proteomes" id="UP000216947">
    <property type="component" value="Unassembled WGS sequence"/>
</dbReference>
<protein>
    <submittedName>
        <fullName evidence="2">Ferredoxin</fullName>
    </submittedName>
</protein>
<sequence length="100" mass="10589">MKPLMRRASPCAEPLLQLTWNGAPLQAHAGDTVLTALLNAADHLRLTLGEGAPRAGFCLMGACQDCWVQTADGRRLRACTTLATDGMALVSAMPGELPCR</sequence>
<keyword evidence="1" id="KW-0560">Oxidoreductase</keyword>
<dbReference type="Pfam" id="PF13510">
    <property type="entry name" value="Fer2_4"/>
    <property type="match status" value="1"/>
</dbReference>
<keyword evidence="3" id="KW-1185">Reference proteome</keyword>
<gene>
    <name evidence="2" type="ORF">CAL19_05945</name>
</gene>
<dbReference type="GO" id="GO:0016491">
    <property type="term" value="F:oxidoreductase activity"/>
    <property type="evidence" value="ECO:0007669"/>
    <property type="project" value="UniProtKB-KW"/>
</dbReference>
<dbReference type="Gene3D" id="3.10.20.440">
    <property type="entry name" value="2Fe-2S iron-sulphur cluster binding domain, sarcosine oxidase, alpha subunit, N-terminal domain"/>
    <property type="match status" value="1"/>
</dbReference>
<evidence type="ECO:0000256" key="1">
    <source>
        <dbReference type="ARBA" id="ARBA00023002"/>
    </source>
</evidence>
<accession>A0A261RL46</accession>
<dbReference type="InterPro" id="IPR042204">
    <property type="entry name" value="2Fe-2S-bd_N"/>
</dbReference>
<name>A0A261RL46_9BORD</name>